<feature type="region of interest" description="Disordered" evidence="1">
    <location>
        <begin position="26"/>
        <end position="52"/>
    </location>
</feature>
<dbReference type="EMBL" id="LQRD01000027">
    <property type="protein sequence ID" value="KXT70332.1"/>
    <property type="molecule type" value="Genomic_DNA"/>
</dbReference>
<gene>
    <name evidence="2" type="ORF">SCRDD08_00727</name>
</gene>
<comment type="caution">
    <text evidence="2">The sequence shown here is derived from an EMBL/GenBank/DDBJ whole genome shotgun (WGS) entry which is preliminary data.</text>
</comment>
<reference evidence="2 3" key="1">
    <citation type="submission" date="2016-01" db="EMBL/GenBank/DDBJ databases">
        <title>Highly variable Streptococcus oralis are common among viridans streptococci isolated from primates.</title>
        <authorList>
            <person name="Denapaite D."/>
            <person name="Rieger M."/>
            <person name="Koendgen S."/>
            <person name="Brueckner R."/>
            <person name="Ochigava I."/>
            <person name="Kappeler P."/>
            <person name="Maetz-Rensing K."/>
            <person name="Leendertz F."/>
            <person name="Hakenbeck R."/>
        </authorList>
    </citation>
    <scope>NUCLEOTIDE SEQUENCE [LARGE SCALE GENOMIC DNA]</scope>
    <source>
        <strain evidence="2 3">DD08</strain>
    </source>
</reference>
<dbReference type="Proteomes" id="UP000070377">
    <property type="component" value="Unassembled WGS sequence"/>
</dbReference>
<feature type="compositionally biased region" description="Basic and acidic residues" evidence="1">
    <location>
        <begin position="34"/>
        <end position="52"/>
    </location>
</feature>
<evidence type="ECO:0000313" key="3">
    <source>
        <dbReference type="Proteomes" id="UP000070377"/>
    </source>
</evidence>
<dbReference type="SMART" id="SM01234">
    <property type="entry name" value="Haemolytic"/>
    <property type="match status" value="1"/>
</dbReference>
<dbReference type="PATRIC" id="fig|45634.12.peg.757"/>
<accession>A0A139N325</accession>
<organism evidence="2 3">
    <name type="scientific">Streptococcus cristatus</name>
    <dbReference type="NCBI Taxonomy" id="45634"/>
    <lineage>
        <taxon>Bacteria</taxon>
        <taxon>Bacillati</taxon>
        <taxon>Bacillota</taxon>
        <taxon>Bacilli</taxon>
        <taxon>Lactobacillales</taxon>
        <taxon>Streptococcaceae</taxon>
        <taxon>Streptococcus</taxon>
    </lineage>
</organism>
<dbReference type="AlphaFoldDB" id="A0A139N325"/>
<dbReference type="InterPro" id="IPR002696">
    <property type="entry name" value="Membr_insert_effic_factor_YidD"/>
</dbReference>
<dbReference type="STRING" id="45634.SCRDD08_00727"/>
<name>A0A139N325_STRCR</name>
<proteinExistence type="predicted"/>
<protein>
    <submittedName>
        <fullName evidence="2">Protein YidD</fullName>
    </submittedName>
</protein>
<evidence type="ECO:0000313" key="2">
    <source>
        <dbReference type="EMBL" id="KXT70332.1"/>
    </source>
</evidence>
<sequence length="52" mass="5926">MIEAIEKHGAKGLLMGLARIGRCHPWSEEGDDPVPDHFSLRRNDSKIDIERK</sequence>
<evidence type="ECO:0000256" key="1">
    <source>
        <dbReference type="SAM" id="MobiDB-lite"/>
    </source>
</evidence>
<dbReference type="Pfam" id="PF01809">
    <property type="entry name" value="YidD"/>
    <property type="match status" value="1"/>
</dbReference>